<evidence type="ECO:0000313" key="7">
    <source>
        <dbReference type="Proteomes" id="UP000504610"/>
    </source>
</evidence>
<dbReference type="KEGG" id="rsz:130508454"/>
<dbReference type="GO" id="GO:0005576">
    <property type="term" value="C:extracellular region"/>
    <property type="evidence" value="ECO:0007669"/>
    <property type="project" value="UniProtKB-SubCell"/>
</dbReference>
<proteinExistence type="inferred from homology"/>
<reference evidence="7" key="1">
    <citation type="journal article" date="2019" name="Database">
        <title>The radish genome database (RadishGD): an integrated information resource for radish genomics.</title>
        <authorList>
            <person name="Yu H.J."/>
            <person name="Baek S."/>
            <person name="Lee Y.J."/>
            <person name="Cho A."/>
            <person name="Mun J.H."/>
        </authorList>
    </citation>
    <scope>NUCLEOTIDE SEQUENCE [LARGE SCALE GENOMIC DNA]</scope>
    <source>
        <strain evidence="7">cv. WK10039</strain>
    </source>
</reference>
<dbReference type="AlphaFoldDB" id="A0A9W3D853"/>
<dbReference type="GeneID" id="130508454"/>
<dbReference type="PANTHER" id="PTHR31232">
    <property type="match status" value="1"/>
</dbReference>
<organism evidence="7 8">
    <name type="scientific">Raphanus sativus</name>
    <name type="common">Radish</name>
    <name type="synonym">Raphanus raphanistrum var. sativus</name>
    <dbReference type="NCBI Taxonomy" id="3726"/>
    <lineage>
        <taxon>Eukaryota</taxon>
        <taxon>Viridiplantae</taxon>
        <taxon>Streptophyta</taxon>
        <taxon>Embryophyta</taxon>
        <taxon>Tracheophyta</taxon>
        <taxon>Spermatophyta</taxon>
        <taxon>Magnoliopsida</taxon>
        <taxon>eudicotyledons</taxon>
        <taxon>Gunneridae</taxon>
        <taxon>Pentapetalae</taxon>
        <taxon>rosids</taxon>
        <taxon>malvids</taxon>
        <taxon>Brassicales</taxon>
        <taxon>Brassicaceae</taxon>
        <taxon>Brassiceae</taxon>
        <taxon>Raphanus</taxon>
    </lineage>
</organism>
<gene>
    <name evidence="8" type="primary">LOC130508454</name>
</gene>
<dbReference type="GO" id="GO:0060320">
    <property type="term" value="P:rejection of self pollen"/>
    <property type="evidence" value="ECO:0007669"/>
    <property type="project" value="UniProtKB-KW"/>
</dbReference>
<name>A0A9W3D853_RAPSA</name>
<dbReference type="RefSeq" id="XP_056859964.1">
    <property type="nucleotide sequence ID" value="XM_057003984.1"/>
</dbReference>
<reference evidence="8" key="2">
    <citation type="submission" date="2025-08" db="UniProtKB">
        <authorList>
            <consortium name="RefSeq"/>
        </authorList>
    </citation>
    <scope>IDENTIFICATION</scope>
    <source>
        <tissue evidence="8">Leaf</tissue>
    </source>
</reference>
<evidence type="ECO:0000256" key="6">
    <source>
        <dbReference type="RuleBase" id="RU367044"/>
    </source>
</evidence>
<keyword evidence="5 6" id="KW-0732">Signal</keyword>
<dbReference type="PANTHER" id="PTHR31232:SF168">
    <property type="entry name" value="S-PROTEIN HOMOLOG 24-RELATED"/>
    <property type="match status" value="1"/>
</dbReference>
<feature type="signal peptide" evidence="6">
    <location>
        <begin position="1"/>
        <end position="18"/>
    </location>
</feature>
<accession>A0A9W3D853</accession>
<comment type="subcellular location">
    <subcellularLocation>
        <location evidence="1 6">Secreted</location>
    </subcellularLocation>
</comment>
<keyword evidence="3 6" id="KW-0713">Self-incompatibility</keyword>
<dbReference type="Pfam" id="PF05938">
    <property type="entry name" value="Self-incomp_S1"/>
    <property type="match status" value="1"/>
</dbReference>
<keyword evidence="4 6" id="KW-0964">Secreted</keyword>
<evidence type="ECO:0000256" key="2">
    <source>
        <dbReference type="ARBA" id="ARBA00005581"/>
    </source>
</evidence>
<evidence type="ECO:0000256" key="3">
    <source>
        <dbReference type="ARBA" id="ARBA00022471"/>
    </source>
</evidence>
<evidence type="ECO:0000313" key="8">
    <source>
        <dbReference type="RefSeq" id="XP_056859964.1"/>
    </source>
</evidence>
<evidence type="ECO:0000256" key="5">
    <source>
        <dbReference type="ARBA" id="ARBA00022729"/>
    </source>
</evidence>
<dbReference type="OrthoDB" id="1136020at2759"/>
<dbReference type="Proteomes" id="UP000504610">
    <property type="component" value="Chromosome 2"/>
</dbReference>
<sequence>MFTKIITVWLFICSSGLQQNKEPTYLIRPFTKIMIQNDNEYLLGVHCKSKDDDIGIRSLKKGEIYRWKFHINFPNSTFFFCGFSRGQINKGVFDIYVVDRDYNRCTKCMWRAGKDGLYGSGEFSKTSLCVLAYVFFKWIK</sequence>
<evidence type="ECO:0000256" key="1">
    <source>
        <dbReference type="ARBA" id="ARBA00004613"/>
    </source>
</evidence>
<keyword evidence="7" id="KW-1185">Reference proteome</keyword>
<dbReference type="InterPro" id="IPR010264">
    <property type="entry name" value="Self-incomp_S1"/>
</dbReference>
<protein>
    <recommendedName>
        <fullName evidence="6">S-protein homolog</fullName>
    </recommendedName>
</protein>
<evidence type="ECO:0000256" key="4">
    <source>
        <dbReference type="ARBA" id="ARBA00022525"/>
    </source>
</evidence>
<feature type="chain" id="PRO_5041012571" description="S-protein homolog" evidence="6">
    <location>
        <begin position="19"/>
        <end position="140"/>
    </location>
</feature>
<comment type="similarity">
    <text evidence="2 6">Belongs to the plant self-incompatibility (S1) protein family.</text>
</comment>